<keyword evidence="1" id="KW-0472">Membrane</keyword>
<keyword evidence="1" id="KW-1133">Transmembrane helix</keyword>
<feature type="transmembrane region" description="Helical" evidence="1">
    <location>
        <begin position="47"/>
        <end position="66"/>
    </location>
</feature>
<proteinExistence type="predicted"/>
<keyword evidence="3" id="KW-1185">Reference proteome</keyword>
<accession>D3B260</accession>
<keyword evidence="1" id="KW-0812">Transmembrane</keyword>
<protein>
    <submittedName>
        <fullName evidence="2">Uncharacterized protein</fullName>
    </submittedName>
</protein>
<dbReference type="AlphaFoldDB" id="D3B260"/>
<dbReference type="GeneID" id="31357992"/>
<dbReference type="Proteomes" id="UP000001396">
    <property type="component" value="Unassembled WGS sequence"/>
</dbReference>
<dbReference type="InParanoid" id="D3B260"/>
<evidence type="ECO:0000313" key="2">
    <source>
        <dbReference type="EMBL" id="EFA84435.1"/>
    </source>
</evidence>
<sequence length="113" mass="12869">MNSKSKSSKNYILFIRRLSDYVVKLIILLFKVVRFTISLAINTRTSWLTQFVINGVFYLTTGFHSINRLYFCVSTSQVIRFLLFSSADCTSVSTLSKLPQSILEFSVPVPSTL</sequence>
<comment type="caution">
    <text evidence="2">The sequence shown here is derived from an EMBL/GenBank/DDBJ whole genome shotgun (WGS) entry which is preliminary data.</text>
</comment>
<dbReference type="RefSeq" id="XP_020436549.1">
    <property type="nucleotide sequence ID" value="XM_020573454.1"/>
</dbReference>
<evidence type="ECO:0000256" key="1">
    <source>
        <dbReference type="SAM" id="Phobius"/>
    </source>
</evidence>
<reference evidence="2 3" key="1">
    <citation type="journal article" date="2011" name="Genome Res.">
        <title>Phylogeny-wide analysis of social amoeba genomes highlights ancient origins for complex intercellular communication.</title>
        <authorList>
            <person name="Heidel A.J."/>
            <person name="Lawal H.M."/>
            <person name="Felder M."/>
            <person name="Schilde C."/>
            <person name="Helps N.R."/>
            <person name="Tunggal B."/>
            <person name="Rivero F."/>
            <person name="John U."/>
            <person name="Schleicher M."/>
            <person name="Eichinger L."/>
            <person name="Platzer M."/>
            <person name="Noegel A.A."/>
            <person name="Schaap P."/>
            <person name="Gloeckner G."/>
        </authorList>
    </citation>
    <scope>NUCLEOTIDE SEQUENCE [LARGE SCALE GENOMIC DNA]</scope>
    <source>
        <strain evidence="3">ATCC 26659 / Pp 5 / PN500</strain>
    </source>
</reference>
<organism evidence="2 3">
    <name type="scientific">Heterostelium pallidum (strain ATCC 26659 / Pp 5 / PN500)</name>
    <name type="common">Cellular slime mold</name>
    <name type="synonym">Polysphondylium pallidum</name>
    <dbReference type="NCBI Taxonomy" id="670386"/>
    <lineage>
        <taxon>Eukaryota</taxon>
        <taxon>Amoebozoa</taxon>
        <taxon>Evosea</taxon>
        <taxon>Eumycetozoa</taxon>
        <taxon>Dictyostelia</taxon>
        <taxon>Acytosteliales</taxon>
        <taxon>Acytosteliaceae</taxon>
        <taxon>Heterostelium</taxon>
    </lineage>
</organism>
<name>D3B260_HETP5</name>
<dbReference type="EMBL" id="ADBJ01000009">
    <property type="protein sequence ID" value="EFA84435.1"/>
    <property type="molecule type" value="Genomic_DNA"/>
</dbReference>
<evidence type="ECO:0000313" key="3">
    <source>
        <dbReference type="Proteomes" id="UP000001396"/>
    </source>
</evidence>
<feature type="transmembrane region" description="Helical" evidence="1">
    <location>
        <begin position="21"/>
        <end position="41"/>
    </location>
</feature>
<gene>
    <name evidence="2" type="ORF">PPL_02467</name>
</gene>